<comment type="caution">
    <text evidence="2">The sequence shown here is derived from an EMBL/GenBank/DDBJ whole genome shotgun (WGS) entry which is preliminary data.</text>
</comment>
<feature type="transmembrane region" description="Helical" evidence="1">
    <location>
        <begin position="6"/>
        <end position="26"/>
    </location>
</feature>
<sequence length="217" mass="24787">MFYTLTTYLLIAIGIVIAAFTVRYLIRTTWFQGWLKGMLGFSLLFCSAVFALVGVDFYSYQQLVSEKSVATLEFSQLDEQKFSAKILTSEGKQYNFDINGDQWQLDARIIKWPSAFGAVGVRPAFRLERISGRYYSWEKEQTEPRSVFPLDEHNYSVDIWEWSKRLNLKDVGIDATYGSATYLPMADGALYEVSLSNTGLVARPFNKAAESAINRWN</sequence>
<dbReference type="EMBL" id="BAABWN010000014">
    <property type="protein sequence ID" value="GAA6169717.1"/>
    <property type="molecule type" value="Genomic_DNA"/>
</dbReference>
<keyword evidence="1" id="KW-0812">Transmembrane</keyword>
<proteinExistence type="predicted"/>
<evidence type="ECO:0000313" key="3">
    <source>
        <dbReference type="Proteomes" id="UP001465153"/>
    </source>
</evidence>
<reference evidence="2 3" key="1">
    <citation type="submission" date="2024-04" db="EMBL/GenBank/DDBJ databases">
        <title>Draft genome sequence of Sessilibacter corallicola NBRC 116591.</title>
        <authorList>
            <person name="Miyakawa T."/>
            <person name="Kusuya Y."/>
            <person name="Miura T."/>
        </authorList>
    </citation>
    <scope>NUCLEOTIDE SEQUENCE [LARGE SCALE GENOMIC DNA]</scope>
    <source>
        <strain evidence="2 3">KU-00831-HH</strain>
    </source>
</reference>
<keyword evidence="1" id="KW-0472">Membrane</keyword>
<organism evidence="2 3">
    <name type="scientific">Sessilibacter corallicola</name>
    <dbReference type="NCBI Taxonomy" id="2904075"/>
    <lineage>
        <taxon>Bacteria</taxon>
        <taxon>Pseudomonadati</taxon>
        <taxon>Pseudomonadota</taxon>
        <taxon>Gammaproteobacteria</taxon>
        <taxon>Cellvibrionales</taxon>
        <taxon>Cellvibrionaceae</taxon>
        <taxon>Sessilibacter</taxon>
    </lineage>
</organism>
<name>A0ABQ0ADJ0_9GAMM</name>
<dbReference type="Proteomes" id="UP001465153">
    <property type="component" value="Unassembled WGS sequence"/>
</dbReference>
<evidence type="ECO:0008006" key="4">
    <source>
        <dbReference type="Google" id="ProtNLM"/>
    </source>
</evidence>
<protein>
    <recommendedName>
        <fullName evidence="4">Cation/multidrug efflux pump</fullName>
    </recommendedName>
</protein>
<keyword evidence="3" id="KW-1185">Reference proteome</keyword>
<dbReference type="RefSeq" id="WP_233089958.1">
    <property type="nucleotide sequence ID" value="NZ_BAABWN010000014.1"/>
</dbReference>
<evidence type="ECO:0000256" key="1">
    <source>
        <dbReference type="SAM" id="Phobius"/>
    </source>
</evidence>
<gene>
    <name evidence="2" type="ORF">NBRC116591_35280</name>
</gene>
<keyword evidence="1" id="KW-1133">Transmembrane helix</keyword>
<evidence type="ECO:0000313" key="2">
    <source>
        <dbReference type="EMBL" id="GAA6169717.1"/>
    </source>
</evidence>
<feature type="transmembrane region" description="Helical" evidence="1">
    <location>
        <begin position="38"/>
        <end position="60"/>
    </location>
</feature>
<accession>A0ABQ0ADJ0</accession>